<proteinExistence type="predicted"/>
<accession>A0ACB8R980</accession>
<feature type="non-terminal residue" evidence="1">
    <location>
        <position position="362"/>
    </location>
</feature>
<comment type="caution">
    <text evidence="1">The sequence shown here is derived from an EMBL/GenBank/DDBJ whole genome shotgun (WGS) entry which is preliminary data.</text>
</comment>
<evidence type="ECO:0000313" key="2">
    <source>
        <dbReference type="Proteomes" id="UP000814033"/>
    </source>
</evidence>
<sequence>IPSLGDIRTAAEEQLGRSPCLWQLEVGRELIDRKTDIISTAATGDGKTLTFWLPLLFNDSGVLIIITALNLLAEQNVQELARLNIPAIAINGRNKSKKIFQDLEDKKYRVAIVNPEILMMDDGDFESLLKKSSFTSRILGVVLDEGHCVTQWGGFREEYRQIGRLRHLLPPSVPFYVTSATLPPAIISDIKQTLSLRPSHTKIFTRSNDRPNVHIVVREIKYAQSGFQDLAFLVQNWTPEKPPPKFLVFFDSMKEAELATLYLQSLLPPEHKTKVEWFHSVMTSDYRSEETERLQRGEVWGFCTTDSFGMGLDMRDIEVVGQWKLGKATTVKLCQRVGRGARDAALTAVAIIFVESSCFDKK</sequence>
<protein>
    <submittedName>
        <fullName evidence="1">P-loop containing nucleoside triphosphate hydrolase protein</fullName>
    </submittedName>
</protein>
<gene>
    <name evidence="1" type="ORF">FA95DRAFT_1457066</name>
</gene>
<dbReference type="EMBL" id="MU276220">
    <property type="protein sequence ID" value="KAI0040176.1"/>
    <property type="molecule type" value="Genomic_DNA"/>
</dbReference>
<keyword evidence="1" id="KW-0378">Hydrolase</keyword>
<evidence type="ECO:0000313" key="1">
    <source>
        <dbReference type="EMBL" id="KAI0040176.1"/>
    </source>
</evidence>
<reference evidence="1" key="1">
    <citation type="submission" date="2021-02" db="EMBL/GenBank/DDBJ databases">
        <authorList>
            <consortium name="DOE Joint Genome Institute"/>
            <person name="Ahrendt S."/>
            <person name="Looney B.P."/>
            <person name="Miyauchi S."/>
            <person name="Morin E."/>
            <person name="Drula E."/>
            <person name="Courty P.E."/>
            <person name="Chicoki N."/>
            <person name="Fauchery L."/>
            <person name="Kohler A."/>
            <person name="Kuo A."/>
            <person name="Labutti K."/>
            <person name="Pangilinan J."/>
            <person name="Lipzen A."/>
            <person name="Riley R."/>
            <person name="Andreopoulos W."/>
            <person name="He G."/>
            <person name="Johnson J."/>
            <person name="Barry K.W."/>
            <person name="Grigoriev I.V."/>
            <person name="Nagy L."/>
            <person name="Hibbett D."/>
            <person name="Henrissat B."/>
            <person name="Matheny P.B."/>
            <person name="Labbe J."/>
            <person name="Martin F."/>
        </authorList>
    </citation>
    <scope>NUCLEOTIDE SEQUENCE</scope>
    <source>
        <strain evidence="1">FP105234-sp</strain>
    </source>
</reference>
<reference evidence="1" key="2">
    <citation type="journal article" date="2022" name="New Phytol.">
        <title>Evolutionary transition to the ectomycorrhizal habit in the genomes of a hyperdiverse lineage of mushroom-forming fungi.</title>
        <authorList>
            <person name="Looney B."/>
            <person name="Miyauchi S."/>
            <person name="Morin E."/>
            <person name="Drula E."/>
            <person name="Courty P.E."/>
            <person name="Kohler A."/>
            <person name="Kuo A."/>
            <person name="LaButti K."/>
            <person name="Pangilinan J."/>
            <person name="Lipzen A."/>
            <person name="Riley R."/>
            <person name="Andreopoulos W."/>
            <person name="He G."/>
            <person name="Johnson J."/>
            <person name="Nolan M."/>
            <person name="Tritt A."/>
            <person name="Barry K.W."/>
            <person name="Grigoriev I.V."/>
            <person name="Nagy L.G."/>
            <person name="Hibbett D."/>
            <person name="Henrissat B."/>
            <person name="Matheny P.B."/>
            <person name="Labbe J."/>
            <person name="Martin F.M."/>
        </authorList>
    </citation>
    <scope>NUCLEOTIDE SEQUENCE</scope>
    <source>
        <strain evidence="1">FP105234-sp</strain>
    </source>
</reference>
<feature type="non-terminal residue" evidence="1">
    <location>
        <position position="1"/>
    </location>
</feature>
<organism evidence="1 2">
    <name type="scientific">Auriscalpium vulgare</name>
    <dbReference type="NCBI Taxonomy" id="40419"/>
    <lineage>
        <taxon>Eukaryota</taxon>
        <taxon>Fungi</taxon>
        <taxon>Dikarya</taxon>
        <taxon>Basidiomycota</taxon>
        <taxon>Agaricomycotina</taxon>
        <taxon>Agaricomycetes</taxon>
        <taxon>Russulales</taxon>
        <taxon>Auriscalpiaceae</taxon>
        <taxon>Auriscalpium</taxon>
    </lineage>
</organism>
<name>A0ACB8R980_9AGAM</name>
<keyword evidence="2" id="KW-1185">Reference proteome</keyword>
<dbReference type="Proteomes" id="UP000814033">
    <property type="component" value="Unassembled WGS sequence"/>
</dbReference>